<dbReference type="SUPFAM" id="SSF46785">
    <property type="entry name" value="Winged helix' DNA-binding domain"/>
    <property type="match status" value="1"/>
</dbReference>
<proteinExistence type="predicted"/>
<evidence type="ECO:0000313" key="2">
    <source>
        <dbReference type="Proteomes" id="UP000593802"/>
    </source>
</evidence>
<organism evidence="1 2">
    <name type="scientific">Effusibacillus dendaii</name>
    <dbReference type="NCBI Taxonomy" id="2743772"/>
    <lineage>
        <taxon>Bacteria</taxon>
        <taxon>Bacillati</taxon>
        <taxon>Bacillota</taxon>
        <taxon>Bacilli</taxon>
        <taxon>Bacillales</taxon>
        <taxon>Alicyclobacillaceae</taxon>
        <taxon>Effusibacillus</taxon>
    </lineage>
</organism>
<accession>A0A7I8DF03</accession>
<dbReference type="InterPro" id="IPR036390">
    <property type="entry name" value="WH_DNA-bd_sf"/>
</dbReference>
<dbReference type="KEGG" id="eff:skT53_28570"/>
<dbReference type="AlphaFoldDB" id="A0A7I8DF03"/>
<evidence type="ECO:0000313" key="1">
    <source>
        <dbReference type="EMBL" id="BCJ87872.1"/>
    </source>
</evidence>
<reference evidence="1 2" key="1">
    <citation type="submission" date="2020-08" db="EMBL/GenBank/DDBJ databases">
        <title>Complete Genome Sequence of Effusibacillus dendaii Strain skT53, Isolated from Farmland soil.</title>
        <authorList>
            <person name="Konishi T."/>
            <person name="Kawasaki H."/>
        </authorList>
    </citation>
    <scope>NUCLEOTIDE SEQUENCE [LARGE SCALE GENOMIC DNA]</scope>
    <source>
        <strain evidence="2">skT53</strain>
    </source>
</reference>
<gene>
    <name evidence="1" type="ORF">skT53_28570</name>
</gene>
<sequence length="69" mass="8188">MKKLTRSPILQEIYHFLLEQQPTYGCPITSEVISQQLNLTPSYVREQMKWLIEERKIAVRRGRKEGTIL</sequence>
<name>A0A7I8DF03_9BACL</name>
<protein>
    <recommendedName>
        <fullName evidence="3">LexA repressor DNA-binding domain-containing protein</fullName>
    </recommendedName>
</protein>
<evidence type="ECO:0008006" key="3">
    <source>
        <dbReference type="Google" id="ProtNLM"/>
    </source>
</evidence>
<dbReference type="RefSeq" id="WP_200758341.1">
    <property type="nucleotide sequence ID" value="NZ_AP023366.1"/>
</dbReference>
<keyword evidence="2" id="KW-1185">Reference proteome</keyword>
<dbReference type="Proteomes" id="UP000593802">
    <property type="component" value="Chromosome"/>
</dbReference>
<dbReference type="EMBL" id="AP023366">
    <property type="protein sequence ID" value="BCJ87872.1"/>
    <property type="molecule type" value="Genomic_DNA"/>
</dbReference>